<dbReference type="PROSITE" id="PS50014">
    <property type="entry name" value="BROMODOMAIN_2"/>
    <property type="match status" value="1"/>
</dbReference>
<dbReference type="RefSeq" id="XP_003745675.1">
    <property type="nucleotide sequence ID" value="XM_003745627.1"/>
</dbReference>
<reference evidence="20" key="1">
    <citation type="submission" date="2025-08" db="UniProtKB">
        <authorList>
            <consortium name="RefSeq"/>
        </authorList>
    </citation>
    <scope>IDENTIFICATION</scope>
</reference>
<dbReference type="AlphaFoldDB" id="A0AAJ6QVS3"/>
<dbReference type="PANTHER" id="PTHR45750">
    <property type="entry name" value="GH11602P"/>
    <property type="match status" value="1"/>
</dbReference>
<sequence>MIEDLAEIRRHKEEAMNMPLKRRMEKLGHFNSCKFPECECRSYRPFPKQPPGPPTQQPELHLDEMCKHCNHSIHNHVHHLQKLPEEEQRKLLSIAIDAEHIYTCVRNERDPDSKDLYQILLRAMRNRLSLRHREYKFDDFFDSPPFEKPSLRKAMNNIIITRFGHLSRGESKVWREAANWILHLINKWVPETPRTRAKRTLAEKGDNDDAQCKQNYKLAYQRWLLFCHVPHFCDSLKAHNLVDIFGQRFMQQIFYVVRRQLTDKLESGELGVEIQPAEKRKEIIAHMLKLIPIFDVELHAFTSVCWDPDFGSHREQASTEKGGPSSRSRKRTSTSEKVTSKRGVAGEKRTGCDMKPPFLKRRHLEGDIDAELVRKTNDELDHVYGPALDEIAPGDVPRQEERQGVIQLHMVGNTVSPPTDEQTLEYLIALKQVFSYQLPKMPKEYITRLIFDTKHRTLALVKNKRVIGGICFRPFPMQGFTEIVFCAVMGDEQVKGYGTYLMNNLKDYNMKHNIYYFLTYADEFAIGYFRKQGFSQDIAFPRHRFAGYIKDYEGAILMGCPLDPRIAYSQSSDIIRRQKLLVAALIAKQQRKPKSFPGLTCFKEGVRFTPPEQIPGVAETGWKLPPAVAQQTHQDHLLRQILTSMRNYTPAKCFVEPVDEAYAPGYYDHIKFPMDFSTMSQRLKNKFYTHQRLFFADMIRIFENCRIFNEPDSEFVRYANVSQRQFLAKWKELGFAVPDCSVINE</sequence>
<dbReference type="GO" id="GO:0045944">
    <property type="term" value="P:positive regulation of transcription by RNA polymerase II"/>
    <property type="evidence" value="ECO:0007669"/>
    <property type="project" value="TreeGrafter"/>
</dbReference>
<dbReference type="GO" id="GO:0005813">
    <property type="term" value="C:centrosome"/>
    <property type="evidence" value="ECO:0007669"/>
    <property type="project" value="UniProtKB-SubCell"/>
</dbReference>
<evidence type="ECO:0000256" key="8">
    <source>
        <dbReference type="ARBA" id="ARBA00023117"/>
    </source>
</evidence>
<dbReference type="GO" id="GO:0005634">
    <property type="term" value="C:nucleus"/>
    <property type="evidence" value="ECO:0007669"/>
    <property type="project" value="UniProtKB-SubCell"/>
</dbReference>
<keyword evidence="8 15" id="KW-0103">Bromodomain</keyword>
<dbReference type="Pfam" id="PF00583">
    <property type="entry name" value="Acetyltransf_1"/>
    <property type="match status" value="1"/>
</dbReference>
<proteinExistence type="inferred from homology"/>
<evidence type="ECO:0000256" key="2">
    <source>
        <dbReference type="ARBA" id="ARBA00004300"/>
    </source>
</evidence>
<keyword evidence="10" id="KW-0804">Transcription</keyword>
<keyword evidence="5" id="KW-0808">Transferase</keyword>
<evidence type="ECO:0000256" key="11">
    <source>
        <dbReference type="ARBA" id="ARBA00023212"/>
    </source>
</evidence>
<evidence type="ECO:0000256" key="9">
    <source>
        <dbReference type="ARBA" id="ARBA00023159"/>
    </source>
</evidence>
<gene>
    <name evidence="20" type="primary">LOC100908135</name>
</gene>
<evidence type="ECO:0000256" key="12">
    <source>
        <dbReference type="ARBA" id="ARBA00023242"/>
    </source>
</evidence>
<dbReference type="GO" id="GO:0043992">
    <property type="term" value="F:histone H3K9 acetyltransferase activity"/>
    <property type="evidence" value="ECO:0007669"/>
    <property type="project" value="UniProtKB-ARBA"/>
</dbReference>
<dbReference type="CTD" id="39431"/>
<dbReference type="InterPro" id="IPR009464">
    <property type="entry name" value="PCAF_N"/>
</dbReference>
<keyword evidence="13" id="KW-0012">Acyltransferase</keyword>
<evidence type="ECO:0000256" key="16">
    <source>
        <dbReference type="SAM" id="MobiDB-lite"/>
    </source>
</evidence>
<keyword evidence="12" id="KW-0539">Nucleus</keyword>
<feature type="region of interest" description="Disordered" evidence="16">
    <location>
        <begin position="313"/>
        <end position="357"/>
    </location>
</feature>
<evidence type="ECO:0000259" key="18">
    <source>
        <dbReference type="PROSITE" id="PS51186"/>
    </source>
</evidence>
<dbReference type="PROSITE" id="PS00633">
    <property type="entry name" value="BROMODOMAIN_1"/>
    <property type="match status" value="1"/>
</dbReference>
<dbReference type="FunFam" id="3.40.630.30:FF:000004">
    <property type="entry name" value="Histone acetyltransferase KAT2A"/>
    <property type="match status" value="1"/>
</dbReference>
<dbReference type="SUPFAM" id="SSF55729">
    <property type="entry name" value="Acyl-CoA N-acyltransferases (Nat)"/>
    <property type="match status" value="1"/>
</dbReference>
<protein>
    <recommendedName>
        <fullName evidence="4">histone acetyltransferase</fullName>
        <ecNumber evidence="4">2.3.1.48</ecNumber>
    </recommendedName>
</protein>
<evidence type="ECO:0000256" key="3">
    <source>
        <dbReference type="ARBA" id="ARBA00008607"/>
    </source>
</evidence>
<feature type="domain" description="N-acetyltransferase" evidence="18">
    <location>
        <begin position="417"/>
        <end position="563"/>
    </location>
</feature>
<dbReference type="Gene3D" id="1.20.920.10">
    <property type="entry name" value="Bromodomain-like"/>
    <property type="match status" value="1"/>
</dbReference>
<evidence type="ECO:0000256" key="15">
    <source>
        <dbReference type="PROSITE-ProRule" id="PRU00035"/>
    </source>
</evidence>
<dbReference type="InterPro" id="IPR016181">
    <property type="entry name" value="Acyl_CoA_acyltransferase"/>
</dbReference>
<keyword evidence="6" id="KW-0156">Chromatin regulator</keyword>
<evidence type="ECO:0000256" key="6">
    <source>
        <dbReference type="ARBA" id="ARBA00022853"/>
    </source>
</evidence>
<keyword evidence="9" id="KW-0010">Activator</keyword>
<dbReference type="PRINTS" id="PR00503">
    <property type="entry name" value="BROMODOMAIN"/>
</dbReference>
<evidence type="ECO:0000256" key="4">
    <source>
        <dbReference type="ARBA" id="ARBA00013184"/>
    </source>
</evidence>
<dbReference type="GO" id="GO:0140672">
    <property type="term" value="C:ATAC complex"/>
    <property type="evidence" value="ECO:0007669"/>
    <property type="project" value="TreeGrafter"/>
</dbReference>
<organism evidence="19 20">
    <name type="scientific">Galendromus occidentalis</name>
    <name type="common">western predatory mite</name>
    <dbReference type="NCBI Taxonomy" id="34638"/>
    <lineage>
        <taxon>Eukaryota</taxon>
        <taxon>Metazoa</taxon>
        <taxon>Ecdysozoa</taxon>
        <taxon>Arthropoda</taxon>
        <taxon>Chelicerata</taxon>
        <taxon>Arachnida</taxon>
        <taxon>Acari</taxon>
        <taxon>Parasitiformes</taxon>
        <taxon>Mesostigmata</taxon>
        <taxon>Gamasina</taxon>
        <taxon>Phytoseioidea</taxon>
        <taxon>Phytoseiidae</taxon>
        <taxon>Typhlodrominae</taxon>
        <taxon>Galendromus</taxon>
    </lineage>
</organism>
<dbReference type="InterPro" id="IPR018359">
    <property type="entry name" value="Bromodomain_CS"/>
</dbReference>
<dbReference type="PROSITE" id="PS51186">
    <property type="entry name" value="GNAT"/>
    <property type="match status" value="1"/>
</dbReference>
<feature type="domain" description="Bromo" evidence="17">
    <location>
        <begin position="646"/>
        <end position="716"/>
    </location>
</feature>
<evidence type="ECO:0000256" key="1">
    <source>
        <dbReference type="ARBA" id="ARBA00004123"/>
    </source>
</evidence>
<keyword evidence="7" id="KW-0805">Transcription regulation</keyword>
<evidence type="ECO:0000256" key="14">
    <source>
        <dbReference type="ARBA" id="ARBA00048940"/>
    </source>
</evidence>
<evidence type="ECO:0000256" key="7">
    <source>
        <dbReference type="ARBA" id="ARBA00023015"/>
    </source>
</evidence>
<dbReference type="GeneID" id="100908135"/>
<keyword evidence="19" id="KW-1185">Reference proteome</keyword>
<evidence type="ECO:0000259" key="17">
    <source>
        <dbReference type="PROSITE" id="PS50014"/>
    </source>
</evidence>
<evidence type="ECO:0000313" key="19">
    <source>
        <dbReference type="Proteomes" id="UP000694867"/>
    </source>
</evidence>
<comment type="similarity">
    <text evidence="3">Belongs to the acetyltransferase family. GCN5 subfamily.</text>
</comment>
<name>A0AAJ6QVS3_9ACAR</name>
<keyword evidence="11" id="KW-0963">Cytoplasm</keyword>
<dbReference type="InterPro" id="IPR036427">
    <property type="entry name" value="Bromodomain-like_sf"/>
</dbReference>
<dbReference type="Proteomes" id="UP000694867">
    <property type="component" value="Unplaced"/>
</dbReference>
<evidence type="ECO:0000256" key="10">
    <source>
        <dbReference type="ARBA" id="ARBA00023163"/>
    </source>
</evidence>
<dbReference type="PANTHER" id="PTHR45750:SF3">
    <property type="entry name" value="HISTONE ACETYLTRANSFERASE"/>
    <property type="match status" value="1"/>
</dbReference>
<evidence type="ECO:0000256" key="5">
    <source>
        <dbReference type="ARBA" id="ARBA00022679"/>
    </source>
</evidence>
<evidence type="ECO:0000256" key="13">
    <source>
        <dbReference type="ARBA" id="ARBA00023315"/>
    </source>
</evidence>
<dbReference type="Pfam" id="PF00439">
    <property type="entry name" value="Bromodomain"/>
    <property type="match status" value="1"/>
</dbReference>
<accession>A0AAJ6QVS3</accession>
<dbReference type="InterPro" id="IPR037800">
    <property type="entry name" value="GCN5"/>
</dbReference>
<dbReference type="Pfam" id="PF06466">
    <property type="entry name" value="PCAF_N"/>
    <property type="match status" value="1"/>
</dbReference>
<dbReference type="Gene3D" id="3.40.630.30">
    <property type="match status" value="1"/>
</dbReference>
<dbReference type="SUPFAM" id="SSF47370">
    <property type="entry name" value="Bromodomain"/>
    <property type="match status" value="1"/>
</dbReference>
<keyword evidence="11" id="KW-0206">Cytoskeleton</keyword>
<dbReference type="SMART" id="SM00297">
    <property type="entry name" value="BROMO"/>
    <property type="match status" value="1"/>
</dbReference>
<dbReference type="InterPro" id="IPR000182">
    <property type="entry name" value="GNAT_dom"/>
</dbReference>
<comment type="catalytic activity">
    <reaction evidence="14">
        <text>L-lysyl-[histone] + acetyl-CoA = N(6)-acetyl-L-lysyl-[histone] + CoA + H(+)</text>
        <dbReference type="Rhea" id="RHEA:21992"/>
        <dbReference type="Rhea" id="RHEA-COMP:9845"/>
        <dbReference type="Rhea" id="RHEA-COMP:11338"/>
        <dbReference type="ChEBI" id="CHEBI:15378"/>
        <dbReference type="ChEBI" id="CHEBI:29969"/>
        <dbReference type="ChEBI" id="CHEBI:57287"/>
        <dbReference type="ChEBI" id="CHEBI:57288"/>
        <dbReference type="ChEBI" id="CHEBI:61930"/>
        <dbReference type="EC" id="2.3.1.48"/>
    </reaction>
    <physiologicalReaction direction="left-to-right" evidence="14">
        <dbReference type="Rhea" id="RHEA:21993"/>
    </physiologicalReaction>
</comment>
<dbReference type="EC" id="2.3.1.48" evidence="4"/>
<evidence type="ECO:0000313" key="20">
    <source>
        <dbReference type="RefSeq" id="XP_003745675.1"/>
    </source>
</evidence>
<dbReference type="InterPro" id="IPR001487">
    <property type="entry name" value="Bromodomain"/>
</dbReference>
<dbReference type="KEGG" id="goe:100908135"/>
<comment type="subcellular location">
    <subcellularLocation>
        <location evidence="2">Cytoplasm</location>
        <location evidence="2">Cytoskeleton</location>
        <location evidence="2">Microtubule organizing center</location>
        <location evidence="2">Centrosome</location>
    </subcellularLocation>
    <subcellularLocation>
        <location evidence="1">Nucleus</location>
    </subcellularLocation>
</comment>